<comment type="caution">
    <text evidence="1">The sequence shown here is derived from an EMBL/GenBank/DDBJ whole genome shotgun (WGS) entry which is preliminary data.</text>
</comment>
<name>A0A3M7RUF8_BRAPC</name>
<keyword evidence="2" id="KW-1185">Reference proteome</keyword>
<protein>
    <submittedName>
        <fullName evidence="1">Uncharacterized protein</fullName>
    </submittedName>
</protein>
<dbReference type="Proteomes" id="UP000276133">
    <property type="component" value="Unassembled WGS sequence"/>
</dbReference>
<organism evidence="1 2">
    <name type="scientific">Brachionus plicatilis</name>
    <name type="common">Marine rotifer</name>
    <name type="synonym">Brachionus muelleri</name>
    <dbReference type="NCBI Taxonomy" id="10195"/>
    <lineage>
        <taxon>Eukaryota</taxon>
        <taxon>Metazoa</taxon>
        <taxon>Spiralia</taxon>
        <taxon>Gnathifera</taxon>
        <taxon>Rotifera</taxon>
        <taxon>Eurotatoria</taxon>
        <taxon>Monogononta</taxon>
        <taxon>Pseudotrocha</taxon>
        <taxon>Ploima</taxon>
        <taxon>Brachionidae</taxon>
        <taxon>Brachionus</taxon>
    </lineage>
</organism>
<sequence length="98" mass="11775">MIDFYVSYQKKRLSTDIRYDFFQYGSYFSKELKELLNFFHSFGLINLSFLNINPFITYERLHTIQKSLSTKYKMNAKYNDPKIDNADEENARNCTKSL</sequence>
<dbReference type="EMBL" id="REGN01002586">
    <property type="protein sequence ID" value="RNA27166.1"/>
    <property type="molecule type" value="Genomic_DNA"/>
</dbReference>
<gene>
    <name evidence="1" type="ORF">BpHYR1_005332</name>
</gene>
<evidence type="ECO:0000313" key="1">
    <source>
        <dbReference type="EMBL" id="RNA27166.1"/>
    </source>
</evidence>
<proteinExistence type="predicted"/>
<evidence type="ECO:0000313" key="2">
    <source>
        <dbReference type="Proteomes" id="UP000276133"/>
    </source>
</evidence>
<accession>A0A3M7RUF8</accession>
<dbReference type="AlphaFoldDB" id="A0A3M7RUF8"/>
<reference evidence="1 2" key="1">
    <citation type="journal article" date="2018" name="Sci. Rep.">
        <title>Genomic signatures of local adaptation to the degree of environmental predictability in rotifers.</title>
        <authorList>
            <person name="Franch-Gras L."/>
            <person name="Hahn C."/>
            <person name="Garcia-Roger E.M."/>
            <person name="Carmona M.J."/>
            <person name="Serra M."/>
            <person name="Gomez A."/>
        </authorList>
    </citation>
    <scope>NUCLEOTIDE SEQUENCE [LARGE SCALE GENOMIC DNA]</scope>
    <source>
        <strain evidence="1">HYR1</strain>
    </source>
</reference>